<dbReference type="Proteomes" id="UP000664480">
    <property type="component" value="Unassembled WGS sequence"/>
</dbReference>
<dbReference type="SUPFAM" id="SSF49464">
    <property type="entry name" value="Carboxypeptidase regulatory domain-like"/>
    <property type="match status" value="1"/>
</dbReference>
<organism evidence="2 3">
    <name type="scientific">Algoriphagus pacificus</name>
    <dbReference type="NCBI Taxonomy" id="2811234"/>
    <lineage>
        <taxon>Bacteria</taxon>
        <taxon>Pseudomonadati</taxon>
        <taxon>Bacteroidota</taxon>
        <taxon>Cytophagia</taxon>
        <taxon>Cytophagales</taxon>
        <taxon>Cyclobacteriaceae</taxon>
        <taxon>Algoriphagus</taxon>
    </lineage>
</organism>
<sequence>MNLPIFFRLFLIFSAFLVFALTHEVSAQQVKHIKPPSKPIVRAQFVTKNGTPIIGVAVIVDGTTKGIVSDENGFFELDLSQFTEEKVTLVFSHWEHAGKTMEVVLKDLPKSYGQIKLADAAFEE</sequence>
<dbReference type="EMBL" id="JAFKCU010000001">
    <property type="protein sequence ID" value="MBN7815008.1"/>
    <property type="molecule type" value="Genomic_DNA"/>
</dbReference>
<gene>
    <name evidence="2" type="ORF">J0A69_06185</name>
</gene>
<proteinExistence type="predicted"/>
<reference evidence="2 3" key="1">
    <citation type="submission" date="2021-03" db="EMBL/GenBank/DDBJ databases">
        <title>novel species isolated from a fishpond in China.</title>
        <authorList>
            <person name="Lu H."/>
            <person name="Cai Z."/>
        </authorList>
    </citation>
    <scope>NUCLEOTIDE SEQUENCE [LARGE SCALE GENOMIC DNA]</scope>
    <source>
        <strain evidence="2 3">YJ13C</strain>
    </source>
</reference>
<evidence type="ECO:0000256" key="1">
    <source>
        <dbReference type="SAM" id="SignalP"/>
    </source>
</evidence>
<keyword evidence="1" id="KW-0732">Signal</keyword>
<feature type="chain" id="PRO_5046188473" evidence="1">
    <location>
        <begin position="21"/>
        <end position="124"/>
    </location>
</feature>
<protein>
    <submittedName>
        <fullName evidence="2">Carboxypeptidase-like regulatory domain-containing protein</fullName>
    </submittedName>
</protein>
<evidence type="ECO:0000313" key="2">
    <source>
        <dbReference type="EMBL" id="MBN7815008.1"/>
    </source>
</evidence>
<accession>A0ABS3CD22</accession>
<comment type="caution">
    <text evidence="2">The sequence shown here is derived from an EMBL/GenBank/DDBJ whole genome shotgun (WGS) entry which is preliminary data.</text>
</comment>
<name>A0ABS3CD22_9BACT</name>
<evidence type="ECO:0000313" key="3">
    <source>
        <dbReference type="Proteomes" id="UP000664480"/>
    </source>
</evidence>
<dbReference type="RefSeq" id="WP_206585645.1">
    <property type="nucleotide sequence ID" value="NZ_JAFKCU010000001.1"/>
</dbReference>
<keyword evidence="3" id="KW-1185">Reference proteome</keyword>
<dbReference type="Pfam" id="PF13715">
    <property type="entry name" value="CarbopepD_reg_2"/>
    <property type="match status" value="1"/>
</dbReference>
<feature type="signal peptide" evidence="1">
    <location>
        <begin position="1"/>
        <end position="20"/>
    </location>
</feature>
<dbReference type="InterPro" id="IPR008969">
    <property type="entry name" value="CarboxyPept-like_regulatory"/>
</dbReference>